<evidence type="ECO:0000313" key="1">
    <source>
        <dbReference type="EMBL" id="OLP07980.1"/>
    </source>
</evidence>
<protein>
    <submittedName>
        <fullName evidence="1">Uncharacterized protein</fullName>
    </submittedName>
</protein>
<dbReference type="Proteomes" id="UP000185911">
    <property type="component" value="Unassembled WGS sequence"/>
</dbReference>
<dbReference type="Gene3D" id="3.40.190.290">
    <property type="match status" value="1"/>
</dbReference>
<sequence>MSLHGGRLVDLLPRPRFVLALCWHCWNLNSAVLDALTHALKSAMNTALLPPLHESKPVGSKTVRLAIK</sequence>
<reference evidence="1 2" key="1">
    <citation type="submission" date="2017-01" db="EMBL/GenBank/DDBJ databases">
        <title>Genome sequence of Rhodoferax antarcticus ANT.BR, a psychrophilic purple nonsulfur bacterium from an Antarctic microbial mat.</title>
        <authorList>
            <person name="Baker J."/>
            <person name="Riester C."/>
            <person name="Skinner B."/>
            <person name="Newell A."/>
            <person name="Swingley W."/>
            <person name="Madigan M."/>
            <person name="Jung D."/>
            <person name="Asao M."/>
            <person name="Chen M."/>
            <person name="Loughlin P."/>
            <person name="Pan H."/>
            <person name="Lin S."/>
            <person name="Li N."/>
            <person name="Shaw J."/>
            <person name="Prado M."/>
            <person name="Sherman C."/>
            <person name="Li X."/>
            <person name="Tang J."/>
            <person name="Blankenship R."/>
            <person name="Zhao T."/>
            <person name="Touchman J."/>
            <person name="Sattley M."/>
        </authorList>
    </citation>
    <scope>NUCLEOTIDE SEQUENCE [LARGE SCALE GENOMIC DNA]</scope>
    <source>
        <strain evidence="1 2">ANT.BR</strain>
    </source>
</reference>
<dbReference type="EMBL" id="MSYM01000007">
    <property type="protein sequence ID" value="OLP07980.1"/>
    <property type="molecule type" value="Genomic_DNA"/>
</dbReference>
<evidence type="ECO:0000313" key="2">
    <source>
        <dbReference type="Proteomes" id="UP000185911"/>
    </source>
</evidence>
<organism evidence="1 2">
    <name type="scientific">Rhodoferax antarcticus ANT.BR</name>
    <dbReference type="NCBI Taxonomy" id="1111071"/>
    <lineage>
        <taxon>Bacteria</taxon>
        <taxon>Pseudomonadati</taxon>
        <taxon>Pseudomonadota</taxon>
        <taxon>Betaproteobacteria</taxon>
        <taxon>Burkholderiales</taxon>
        <taxon>Comamonadaceae</taxon>
        <taxon>Rhodoferax</taxon>
    </lineage>
</organism>
<proteinExistence type="predicted"/>
<keyword evidence="2" id="KW-1185">Reference proteome</keyword>
<comment type="caution">
    <text evidence="1">The sequence shown here is derived from an EMBL/GenBank/DDBJ whole genome shotgun (WGS) entry which is preliminary data.</text>
</comment>
<gene>
    <name evidence="1" type="ORF">BLL52_1078</name>
</gene>
<name>A0A1Q8YJA2_9BURK</name>
<dbReference type="AlphaFoldDB" id="A0A1Q8YJA2"/>
<accession>A0A1Q8YJA2</accession>